<feature type="region of interest" description="Disordered" evidence="1">
    <location>
        <begin position="221"/>
        <end position="245"/>
    </location>
</feature>
<name>A0AAW1PRR5_9CHLO</name>
<evidence type="ECO:0000256" key="1">
    <source>
        <dbReference type="SAM" id="MobiDB-lite"/>
    </source>
</evidence>
<sequence length="361" mass="38978">MARAAAVVLIVACVVAAFAPAWASGNRGPVWKASLAPAGQGSNIQVFKGSFSIQRTGPRSLSYDLRLQDLAANTKISEAYMEDSAEPPKRIATIFKGQSFAASGGSFSKTGNLDNPDKVLEGLLAGQWNFDEWAALASKRRSVGSGAALTPGLRIVVVADTKLRGLLACDPDFKRPDGKPNLCIYSPTPLAFWKRDENGDRIDETVGQTLPSLLYRQPKAADNTAKPLRDDSHSGPYPLREPPFLDTNKNPGNYVIFLKDVAAVNATKATYFAGKNGIVNDLRRTFEEGKKLGDGTTPAPFYYKKKDEGYPFVKLAQDGKGCGADGNCAITAVVEYLDYSQELVGATFEIVLPRASRKLMF</sequence>
<proteinExistence type="predicted"/>
<evidence type="ECO:0000313" key="3">
    <source>
        <dbReference type="EMBL" id="KAK9811279.1"/>
    </source>
</evidence>
<keyword evidence="6" id="KW-1185">Reference proteome</keyword>
<organism evidence="5 6">
    <name type="scientific">[Myrmecia] bisecta</name>
    <dbReference type="NCBI Taxonomy" id="41462"/>
    <lineage>
        <taxon>Eukaryota</taxon>
        <taxon>Viridiplantae</taxon>
        <taxon>Chlorophyta</taxon>
        <taxon>core chlorophytes</taxon>
        <taxon>Trebouxiophyceae</taxon>
        <taxon>Trebouxiales</taxon>
        <taxon>Trebouxiaceae</taxon>
        <taxon>Myrmecia</taxon>
    </lineage>
</organism>
<protein>
    <submittedName>
        <fullName evidence="5">Uncharacterized protein</fullName>
    </submittedName>
</protein>
<accession>A0AAW1PRR5</accession>
<evidence type="ECO:0000256" key="2">
    <source>
        <dbReference type="SAM" id="SignalP"/>
    </source>
</evidence>
<evidence type="ECO:0000313" key="6">
    <source>
        <dbReference type="Proteomes" id="UP001489004"/>
    </source>
</evidence>
<comment type="caution">
    <text evidence="5">The sequence shown here is derived from an EMBL/GenBank/DDBJ whole genome shotgun (WGS) entry which is preliminary data.</text>
</comment>
<dbReference type="Proteomes" id="UP001489004">
    <property type="component" value="Unassembled WGS sequence"/>
</dbReference>
<dbReference type="EMBL" id="JALJOR010000009">
    <property type="protein sequence ID" value="KAK9811487.1"/>
    <property type="molecule type" value="Genomic_DNA"/>
</dbReference>
<gene>
    <name evidence="3" type="ORF">WJX72_001064</name>
    <name evidence="4" type="ORF">WJX72_001745</name>
    <name evidence="5" type="ORF">WJX72_004740</name>
</gene>
<dbReference type="AlphaFoldDB" id="A0AAW1PRR5"/>
<dbReference type="EMBL" id="JALJOR010000009">
    <property type="protein sequence ID" value="KAK9811320.1"/>
    <property type="molecule type" value="Genomic_DNA"/>
</dbReference>
<evidence type="ECO:0000313" key="5">
    <source>
        <dbReference type="EMBL" id="KAK9811487.1"/>
    </source>
</evidence>
<reference evidence="5 6" key="1">
    <citation type="journal article" date="2024" name="Nat. Commun.">
        <title>Phylogenomics reveals the evolutionary origins of lichenization in chlorophyte algae.</title>
        <authorList>
            <person name="Puginier C."/>
            <person name="Libourel C."/>
            <person name="Otte J."/>
            <person name="Skaloud P."/>
            <person name="Haon M."/>
            <person name="Grisel S."/>
            <person name="Petersen M."/>
            <person name="Berrin J.G."/>
            <person name="Delaux P.M."/>
            <person name="Dal Grande F."/>
            <person name="Keller J."/>
        </authorList>
    </citation>
    <scope>NUCLEOTIDE SEQUENCE [LARGE SCALE GENOMIC DNA]</scope>
    <source>
        <strain evidence="5 6">SAG 2043</strain>
    </source>
</reference>
<feature type="chain" id="PRO_5044718009" evidence="2">
    <location>
        <begin position="24"/>
        <end position="361"/>
    </location>
</feature>
<reference evidence="5" key="2">
    <citation type="submission" date="2024-04" db="EMBL/GenBank/DDBJ databases">
        <authorList>
            <person name="Dal Grande F."/>
            <person name="Keller J."/>
            <person name="Delaux P.-M."/>
        </authorList>
    </citation>
    <scope>NUCLEOTIDE SEQUENCE</scope>
    <source>
        <strain evidence="5">SAG 2043</strain>
    </source>
</reference>
<dbReference type="EMBL" id="JALJOR010000009">
    <property type="protein sequence ID" value="KAK9811279.1"/>
    <property type="molecule type" value="Genomic_DNA"/>
</dbReference>
<feature type="signal peptide" evidence="2">
    <location>
        <begin position="1"/>
        <end position="23"/>
    </location>
</feature>
<evidence type="ECO:0000313" key="4">
    <source>
        <dbReference type="EMBL" id="KAK9811320.1"/>
    </source>
</evidence>
<keyword evidence="2" id="KW-0732">Signal</keyword>